<sequence length="113" mass="12705">MYTSLPLSPSLPLDPFPFSSTSLQFSHRISTLNSALGRFHFFFFKAIQLLGRLSGRVGRAERVVYVQNVLHSLICVPLTASFIEQFALSNTVDGFRLLSHSLGIDYCCILYML</sequence>
<keyword evidence="1" id="KW-1185">Reference proteome</keyword>
<dbReference type="Proteomes" id="UP000036681">
    <property type="component" value="Unplaced"/>
</dbReference>
<organism evidence="1 2">
    <name type="scientific">Ascaris lumbricoides</name>
    <name type="common">Giant roundworm</name>
    <dbReference type="NCBI Taxonomy" id="6252"/>
    <lineage>
        <taxon>Eukaryota</taxon>
        <taxon>Metazoa</taxon>
        <taxon>Ecdysozoa</taxon>
        <taxon>Nematoda</taxon>
        <taxon>Chromadorea</taxon>
        <taxon>Rhabditida</taxon>
        <taxon>Spirurina</taxon>
        <taxon>Ascaridomorpha</taxon>
        <taxon>Ascaridoidea</taxon>
        <taxon>Ascarididae</taxon>
        <taxon>Ascaris</taxon>
    </lineage>
</organism>
<evidence type="ECO:0000313" key="1">
    <source>
        <dbReference type="Proteomes" id="UP000036681"/>
    </source>
</evidence>
<accession>A0A0M3HKP9</accession>
<dbReference type="WBParaSite" id="ALUE_0000209401-mRNA-1">
    <property type="protein sequence ID" value="ALUE_0000209401-mRNA-1"/>
    <property type="gene ID" value="ALUE_0000209401"/>
</dbReference>
<protein>
    <submittedName>
        <fullName evidence="2">Protein RFT1 homolog</fullName>
    </submittedName>
</protein>
<evidence type="ECO:0000313" key="2">
    <source>
        <dbReference type="WBParaSite" id="ALUE_0000209401-mRNA-1"/>
    </source>
</evidence>
<reference evidence="2" key="1">
    <citation type="submission" date="2017-02" db="UniProtKB">
        <authorList>
            <consortium name="WormBaseParasite"/>
        </authorList>
    </citation>
    <scope>IDENTIFICATION</scope>
</reference>
<name>A0A0M3HKP9_ASCLU</name>
<proteinExistence type="predicted"/>
<dbReference type="AlphaFoldDB" id="A0A0M3HKP9"/>